<dbReference type="SUPFAM" id="SSF49899">
    <property type="entry name" value="Concanavalin A-like lectins/glucanases"/>
    <property type="match status" value="1"/>
</dbReference>
<gene>
    <name evidence="1" type="ORF">AYJ54_43405</name>
</gene>
<evidence type="ECO:0008006" key="3">
    <source>
        <dbReference type="Google" id="ProtNLM"/>
    </source>
</evidence>
<dbReference type="InterPro" id="IPR013320">
    <property type="entry name" value="ConA-like_dom_sf"/>
</dbReference>
<dbReference type="Proteomes" id="UP000076959">
    <property type="component" value="Unassembled WGS sequence"/>
</dbReference>
<dbReference type="OrthoDB" id="7177295at2"/>
<evidence type="ECO:0000313" key="2">
    <source>
        <dbReference type="Proteomes" id="UP000076959"/>
    </source>
</evidence>
<dbReference type="AlphaFoldDB" id="A0A176Z052"/>
<sequence>MPSAYNIVAAAATTFFAIVLPVNCSSRAQDANLANWTAVANSRAPITIRSTPYVPESSGTDWSIRRAAAGAIDIMRFEVRAGDIWSEDRASGENKERSELDGYKRRFEYGSDVWGAYSFLIEPGAEYQSDWTAISQMHGSKIRPFHIHFKLGRLIVYSEAMGSPSGPQTSIRYNEMLSRNEWHHVVFHLREGVPNGKLEIWLDGKKAVDFSGMIGAAGNQAYWKYGIYRGYGPIATPFAIQFANMEVGTSELASRVATPLPVK</sequence>
<dbReference type="STRING" id="1505087.AYJ54_43405"/>
<dbReference type="Gene3D" id="2.60.120.200">
    <property type="match status" value="1"/>
</dbReference>
<dbReference type="Pfam" id="PF14099">
    <property type="entry name" value="Polysacc_lyase"/>
    <property type="match status" value="1"/>
</dbReference>
<protein>
    <recommendedName>
        <fullName evidence="3">Polysaccharide lyase</fullName>
    </recommendedName>
</protein>
<name>A0A176Z052_9BRAD</name>
<dbReference type="EMBL" id="LUUB01000034">
    <property type="protein sequence ID" value="OAF13581.1"/>
    <property type="molecule type" value="Genomic_DNA"/>
</dbReference>
<dbReference type="InterPro" id="IPR025975">
    <property type="entry name" value="Polysacc_lyase"/>
</dbReference>
<reference evidence="1 2" key="1">
    <citation type="submission" date="2016-03" db="EMBL/GenBank/DDBJ databases">
        <title>Draft Genome Sequence of the Strain BR 10245 (Bradyrhizobium sp.) isolated from nodules of Centrolobium paraense.</title>
        <authorList>
            <person name="Simoes-Araujo J.L.Sr."/>
            <person name="Barauna A.C."/>
            <person name="Silva K."/>
            <person name="Zilli J.E."/>
        </authorList>
    </citation>
    <scope>NUCLEOTIDE SEQUENCE [LARGE SCALE GENOMIC DNA]</scope>
    <source>
        <strain evidence="1 2">BR 10245</strain>
    </source>
</reference>
<evidence type="ECO:0000313" key="1">
    <source>
        <dbReference type="EMBL" id="OAF13581.1"/>
    </source>
</evidence>
<comment type="caution">
    <text evidence="1">The sequence shown here is derived from an EMBL/GenBank/DDBJ whole genome shotgun (WGS) entry which is preliminary data.</text>
</comment>
<dbReference type="RefSeq" id="WP_063697768.1">
    <property type="nucleotide sequence ID" value="NZ_LUUB01000034.1"/>
</dbReference>
<keyword evidence="2" id="KW-1185">Reference proteome</keyword>
<proteinExistence type="predicted"/>
<organism evidence="1 2">
    <name type="scientific">Bradyrhizobium centrolobii</name>
    <dbReference type="NCBI Taxonomy" id="1505087"/>
    <lineage>
        <taxon>Bacteria</taxon>
        <taxon>Pseudomonadati</taxon>
        <taxon>Pseudomonadota</taxon>
        <taxon>Alphaproteobacteria</taxon>
        <taxon>Hyphomicrobiales</taxon>
        <taxon>Nitrobacteraceae</taxon>
        <taxon>Bradyrhizobium</taxon>
    </lineage>
</organism>
<accession>A0A176Z052</accession>